<keyword evidence="3 6" id="KW-0479">Metal-binding</keyword>
<gene>
    <name evidence="8" type="primary">amrS</name>
    <name evidence="8" type="ORF">IAA72_01725</name>
</gene>
<dbReference type="AlphaFoldDB" id="A0A9D9IAA2"/>
<comment type="caution">
    <text evidence="8">The sequence shown here is derived from an EMBL/GenBank/DDBJ whole genome shotgun (WGS) entry which is preliminary data.</text>
</comment>
<dbReference type="NCBIfam" id="TIGR04337">
    <property type="entry name" value="AmmeMemoSam_rS"/>
    <property type="match status" value="1"/>
</dbReference>
<dbReference type="CDD" id="cd01335">
    <property type="entry name" value="Radical_SAM"/>
    <property type="match status" value="1"/>
</dbReference>
<dbReference type="Gene3D" id="3.20.20.70">
    <property type="entry name" value="Aldolase class I"/>
    <property type="match status" value="1"/>
</dbReference>
<dbReference type="InterPro" id="IPR027596">
    <property type="entry name" value="AmmeMemoSam_rS"/>
</dbReference>
<feature type="binding site" evidence="6">
    <location>
        <position position="73"/>
    </location>
    <ligand>
        <name>[4Fe-4S] cluster</name>
        <dbReference type="ChEBI" id="CHEBI:49883"/>
        <note>4Fe-4S-S-AdoMet</note>
    </ligand>
</feature>
<evidence type="ECO:0000256" key="6">
    <source>
        <dbReference type="PIRSR" id="PIRSR004869-50"/>
    </source>
</evidence>
<keyword evidence="2 6" id="KW-0949">S-adenosyl-L-methionine</keyword>
<dbReference type="InterPro" id="IPR034457">
    <property type="entry name" value="Organic_radical-activating"/>
</dbReference>
<feature type="binding site" evidence="6">
    <location>
        <position position="76"/>
    </location>
    <ligand>
        <name>[4Fe-4S] cluster</name>
        <dbReference type="ChEBI" id="CHEBI:49883"/>
        <note>4Fe-4S-S-AdoMet</note>
    </ligand>
</feature>
<reference evidence="8" key="2">
    <citation type="journal article" date="2021" name="PeerJ">
        <title>Extensive microbial diversity within the chicken gut microbiome revealed by metagenomics and culture.</title>
        <authorList>
            <person name="Gilroy R."/>
            <person name="Ravi A."/>
            <person name="Getino M."/>
            <person name="Pursley I."/>
            <person name="Horton D.L."/>
            <person name="Alikhan N.F."/>
            <person name="Baker D."/>
            <person name="Gharbi K."/>
            <person name="Hall N."/>
            <person name="Watson M."/>
            <person name="Adriaenssens E.M."/>
            <person name="Foster-Nyarko E."/>
            <person name="Jarju S."/>
            <person name="Secka A."/>
            <person name="Antonio M."/>
            <person name="Oren A."/>
            <person name="Chaudhuri R.R."/>
            <person name="La Ragione R."/>
            <person name="Hildebrand F."/>
            <person name="Pallen M.J."/>
        </authorList>
    </citation>
    <scope>NUCLEOTIDE SEQUENCE</scope>
    <source>
        <strain evidence="8">14700</strain>
    </source>
</reference>
<dbReference type="Proteomes" id="UP000810292">
    <property type="component" value="Unassembled WGS sequence"/>
</dbReference>
<keyword evidence="1" id="KW-0004">4Fe-4S</keyword>
<evidence type="ECO:0000256" key="3">
    <source>
        <dbReference type="ARBA" id="ARBA00022723"/>
    </source>
</evidence>
<keyword evidence="4 6" id="KW-0408">Iron</keyword>
<dbReference type="SFLD" id="SFLDS00029">
    <property type="entry name" value="Radical_SAM"/>
    <property type="match status" value="1"/>
</dbReference>
<sequence length="305" mass="34379">MKAICDYCFRHCTVEEGKTGWCRVRISKDGKMESIGLGIAAIADDPIEKKPLYHFLPGTRTLSIGGSGCSLSCDFCQNWTLSQTHVKGEKIDDKNIVNTAIIRGMPSISFTYSEPLVWQEYILSIAPLASESGLKNVMVTSGTFSKQSLERLLPLIDAYNIDFKGDEGFYRNICHGKMEPVIHSIERIASEGRHLEVTTLIIEEIHDEAMIKSMGRMLKAAGVEVWHLTRFYPAYKMDDRNPTSEFYLKKLITIAKESDIPYIYPGNSIMKAETHCPACGHVIDRYKTQGRCDECGEEIYGIWRG</sequence>
<evidence type="ECO:0000256" key="5">
    <source>
        <dbReference type="ARBA" id="ARBA00023014"/>
    </source>
</evidence>
<dbReference type="GO" id="GO:0046872">
    <property type="term" value="F:metal ion binding"/>
    <property type="evidence" value="ECO:0007669"/>
    <property type="project" value="UniProtKB-KW"/>
</dbReference>
<feature type="binding site" evidence="6">
    <location>
        <position position="69"/>
    </location>
    <ligand>
        <name>[4Fe-4S] cluster</name>
        <dbReference type="ChEBI" id="CHEBI:49883"/>
        <note>4Fe-4S-S-AdoMet</note>
    </ligand>
</feature>
<dbReference type="InterPro" id="IPR016431">
    <property type="entry name" value="Pyrv-formate_lyase-activ_prd"/>
</dbReference>
<evidence type="ECO:0000256" key="1">
    <source>
        <dbReference type="ARBA" id="ARBA00022485"/>
    </source>
</evidence>
<dbReference type="EMBL" id="JADIMF010000024">
    <property type="protein sequence ID" value="MBO8468490.1"/>
    <property type="molecule type" value="Genomic_DNA"/>
</dbReference>
<dbReference type="InterPro" id="IPR007197">
    <property type="entry name" value="rSAM"/>
</dbReference>
<dbReference type="SFLD" id="SFLDG01101">
    <property type="entry name" value="Uncharacterised_Radical_SAM_Su"/>
    <property type="match status" value="1"/>
</dbReference>
<dbReference type="GO" id="GO:0003824">
    <property type="term" value="F:catalytic activity"/>
    <property type="evidence" value="ECO:0007669"/>
    <property type="project" value="InterPro"/>
</dbReference>
<dbReference type="PANTHER" id="PTHR30352">
    <property type="entry name" value="PYRUVATE FORMATE-LYASE-ACTIVATING ENZYME"/>
    <property type="match status" value="1"/>
</dbReference>
<name>A0A9D9IAA2_9SPIO</name>
<reference evidence="8" key="1">
    <citation type="submission" date="2020-10" db="EMBL/GenBank/DDBJ databases">
        <authorList>
            <person name="Gilroy R."/>
        </authorList>
    </citation>
    <scope>NUCLEOTIDE SEQUENCE</scope>
    <source>
        <strain evidence="8">14700</strain>
    </source>
</reference>
<dbReference type="PANTHER" id="PTHR30352:SF5">
    <property type="entry name" value="PYRUVATE FORMATE-LYASE 1-ACTIVATING ENZYME"/>
    <property type="match status" value="1"/>
</dbReference>
<dbReference type="InterPro" id="IPR013785">
    <property type="entry name" value="Aldolase_TIM"/>
</dbReference>
<dbReference type="PIRSF" id="PIRSF004869">
    <property type="entry name" value="PflX_prd"/>
    <property type="match status" value="1"/>
</dbReference>
<proteinExistence type="predicted"/>
<keyword evidence="5 6" id="KW-0411">Iron-sulfur</keyword>
<accession>A0A9D9IAA2</accession>
<evidence type="ECO:0000256" key="2">
    <source>
        <dbReference type="ARBA" id="ARBA00022691"/>
    </source>
</evidence>
<dbReference type="Pfam" id="PF04055">
    <property type="entry name" value="Radical_SAM"/>
    <property type="match status" value="1"/>
</dbReference>
<evidence type="ECO:0000313" key="9">
    <source>
        <dbReference type="Proteomes" id="UP000810292"/>
    </source>
</evidence>
<dbReference type="PROSITE" id="PS51918">
    <property type="entry name" value="RADICAL_SAM"/>
    <property type="match status" value="1"/>
</dbReference>
<comment type="cofactor">
    <cofactor evidence="6">
        <name>[4Fe-4S] cluster</name>
        <dbReference type="ChEBI" id="CHEBI:49883"/>
    </cofactor>
    <text evidence="6">Binds 1 [4Fe-4S] cluster. The cluster is coordinated with 3 cysteines and an exchangeable S-adenosyl-L-methionine.</text>
</comment>
<evidence type="ECO:0000259" key="7">
    <source>
        <dbReference type="PROSITE" id="PS51918"/>
    </source>
</evidence>
<feature type="domain" description="Radical SAM core" evidence="7">
    <location>
        <begin position="54"/>
        <end position="261"/>
    </location>
</feature>
<dbReference type="InterPro" id="IPR058240">
    <property type="entry name" value="rSAM_sf"/>
</dbReference>
<dbReference type="SUPFAM" id="SSF102114">
    <property type="entry name" value="Radical SAM enzymes"/>
    <property type="match status" value="1"/>
</dbReference>
<evidence type="ECO:0000256" key="4">
    <source>
        <dbReference type="ARBA" id="ARBA00023004"/>
    </source>
</evidence>
<evidence type="ECO:0000313" key="8">
    <source>
        <dbReference type="EMBL" id="MBO8468490.1"/>
    </source>
</evidence>
<protein>
    <submittedName>
        <fullName evidence="8">AmmeMemoRadiSam system radical SAM enzyme</fullName>
    </submittedName>
</protein>
<dbReference type="GO" id="GO:0051539">
    <property type="term" value="F:4 iron, 4 sulfur cluster binding"/>
    <property type="evidence" value="ECO:0007669"/>
    <property type="project" value="UniProtKB-KW"/>
</dbReference>
<organism evidence="8 9">
    <name type="scientific">Candidatus Ornithospirochaeta stercoravium</name>
    <dbReference type="NCBI Taxonomy" id="2840897"/>
    <lineage>
        <taxon>Bacteria</taxon>
        <taxon>Pseudomonadati</taxon>
        <taxon>Spirochaetota</taxon>
        <taxon>Spirochaetia</taxon>
        <taxon>Spirochaetales</taxon>
        <taxon>Spirochaetaceae</taxon>
        <taxon>Spirochaetaceae incertae sedis</taxon>
        <taxon>Candidatus Ornithospirochaeta</taxon>
    </lineage>
</organism>